<comment type="caution">
    <text evidence="2">The sequence shown here is derived from an EMBL/GenBank/DDBJ whole genome shotgun (WGS) entry which is preliminary data.</text>
</comment>
<dbReference type="RefSeq" id="XP_069213636.1">
    <property type="nucleotide sequence ID" value="XM_069350092.1"/>
</dbReference>
<name>A0ABR3QGT1_9TREE</name>
<dbReference type="GeneID" id="95982515"/>
<protein>
    <submittedName>
        <fullName evidence="2">Uncharacterized protein</fullName>
    </submittedName>
</protein>
<organism evidence="2 3">
    <name type="scientific">Vanrija albida</name>
    <dbReference type="NCBI Taxonomy" id="181172"/>
    <lineage>
        <taxon>Eukaryota</taxon>
        <taxon>Fungi</taxon>
        <taxon>Dikarya</taxon>
        <taxon>Basidiomycota</taxon>
        <taxon>Agaricomycotina</taxon>
        <taxon>Tremellomycetes</taxon>
        <taxon>Trichosporonales</taxon>
        <taxon>Trichosporonaceae</taxon>
        <taxon>Vanrija</taxon>
    </lineage>
</organism>
<feature type="compositionally biased region" description="Low complexity" evidence="1">
    <location>
        <begin position="316"/>
        <end position="326"/>
    </location>
</feature>
<feature type="compositionally biased region" description="Basic residues" evidence="1">
    <location>
        <begin position="285"/>
        <end position="304"/>
    </location>
</feature>
<reference evidence="2 3" key="1">
    <citation type="submission" date="2023-08" db="EMBL/GenBank/DDBJ databases">
        <title>Annotated Genome Sequence of Vanrija albida AlHP1.</title>
        <authorList>
            <person name="Herzog R."/>
        </authorList>
    </citation>
    <scope>NUCLEOTIDE SEQUENCE [LARGE SCALE GENOMIC DNA]</scope>
    <source>
        <strain evidence="2 3">AlHP1</strain>
    </source>
</reference>
<feature type="compositionally biased region" description="Basic and acidic residues" evidence="1">
    <location>
        <begin position="45"/>
        <end position="56"/>
    </location>
</feature>
<keyword evidence="3" id="KW-1185">Reference proteome</keyword>
<evidence type="ECO:0000313" key="2">
    <source>
        <dbReference type="EMBL" id="KAL1413692.1"/>
    </source>
</evidence>
<feature type="region of interest" description="Disordered" evidence="1">
    <location>
        <begin position="1"/>
        <end position="56"/>
    </location>
</feature>
<feature type="compositionally biased region" description="Basic residues" evidence="1">
    <location>
        <begin position="11"/>
        <end position="21"/>
    </location>
</feature>
<accession>A0ABR3QGT1</accession>
<evidence type="ECO:0000313" key="3">
    <source>
        <dbReference type="Proteomes" id="UP001565368"/>
    </source>
</evidence>
<dbReference type="EMBL" id="JBBXJM010000001">
    <property type="protein sequence ID" value="KAL1413692.1"/>
    <property type="molecule type" value="Genomic_DNA"/>
</dbReference>
<proteinExistence type="predicted"/>
<dbReference type="Proteomes" id="UP001565368">
    <property type="component" value="Unassembled WGS sequence"/>
</dbReference>
<evidence type="ECO:0000256" key="1">
    <source>
        <dbReference type="SAM" id="MobiDB-lite"/>
    </source>
</evidence>
<gene>
    <name evidence="2" type="ORF">Q8F55_001472</name>
</gene>
<feature type="region of interest" description="Disordered" evidence="1">
    <location>
        <begin position="268"/>
        <end position="334"/>
    </location>
</feature>
<feature type="compositionally biased region" description="Polar residues" evidence="1">
    <location>
        <begin position="1"/>
        <end position="10"/>
    </location>
</feature>
<sequence length="334" mass="38214">MFSRSYQAGRQTRHVRRRHSAPGRLLTSLTEGEASWNPTDPWDGTDEHGDPDLTPREGHVLVKLNIGRYYREGHLPSPMRDVRARVLANGHLMIRLPRTYSFNPPQLPPASRAPTPSSAVRAFVPLSIVANSVSPEPESLRWLHKRFTPLDDEYAGYIRQYVRHAPCELSSEFVRLETRAMIIQRSQHYARFVGDVVLRFHEHLEAEIDEHHAATVLAYRRFLLATTDSLLTGFIGSLERKAVGHLDGRRNDLEYSLSLLRLYHTRPRPAPNLTMPDQPQPHNPVGHKHEAHGHEHHHHAHPHHEHHDPNSHPQKTAEFQAENAAAHAKKDEPK</sequence>